<dbReference type="InterPro" id="IPR013785">
    <property type="entry name" value="Aldolase_TIM"/>
</dbReference>
<dbReference type="InterPro" id="IPR034457">
    <property type="entry name" value="Organic_radical-activating"/>
</dbReference>
<keyword evidence="3" id="KW-0004">4Fe-4S</keyword>
<dbReference type="SFLD" id="SFLDS00029">
    <property type="entry name" value="Radical_SAM"/>
    <property type="match status" value="1"/>
</dbReference>
<dbReference type="SFLD" id="SFLDG01118">
    <property type="entry name" value="activating_enzymes__group_2"/>
    <property type="match status" value="1"/>
</dbReference>
<dbReference type="InterPro" id="IPR040074">
    <property type="entry name" value="BssD/PflA/YjjW"/>
</dbReference>
<dbReference type="Proteomes" id="UP000249482">
    <property type="component" value="Unassembled WGS sequence"/>
</dbReference>
<dbReference type="AlphaFoldDB" id="A0A2W6P897"/>
<evidence type="ECO:0000256" key="7">
    <source>
        <dbReference type="ARBA" id="ARBA00023004"/>
    </source>
</evidence>
<keyword evidence="8" id="KW-0411">Iron-sulfur</keyword>
<evidence type="ECO:0000256" key="8">
    <source>
        <dbReference type="ARBA" id="ARBA00023014"/>
    </source>
</evidence>
<accession>A0A2W6P897</accession>
<keyword evidence="4" id="KW-0949">S-adenosyl-L-methionine</keyword>
<comment type="caution">
    <text evidence="10">The sequence shown here is derived from an EMBL/GenBank/DDBJ whole genome shotgun (WGS) entry which is preliminary data.</text>
</comment>
<dbReference type="SFLD" id="SFLDG01066">
    <property type="entry name" value="organic_radical-activating_enz"/>
    <property type="match status" value="1"/>
</dbReference>
<evidence type="ECO:0000256" key="3">
    <source>
        <dbReference type="ARBA" id="ARBA00022485"/>
    </source>
</evidence>
<evidence type="ECO:0000256" key="6">
    <source>
        <dbReference type="ARBA" id="ARBA00023002"/>
    </source>
</evidence>
<dbReference type="NCBIfam" id="TIGR02494">
    <property type="entry name" value="PFLE_PFLC"/>
    <property type="match status" value="1"/>
</dbReference>
<sequence>MIFNIQRYSTHDGPGIRTVVFLKGCSLGCRWCQNPESRARTQDLLYDARLCLEGCELCAKAAPDVIERALNGLLIHREKLTPEHLTALTDCCPTQALTVCGEVKSVEEIMATVLRDKPFYDRSGGGLTLSGGEPFMQPEMAMALLQASHEAGIHTAVETCLHVPWKYIAPSLPYIDLFLAKAITDFAADELHVGEIHFLPYHTLGINKYHLLNLPYDAPEKPVVARE</sequence>
<proteinExistence type="inferred from homology"/>
<evidence type="ECO:0000256" key="4">
    <source>
        <dbReference type="ARBA" id="ARBA00022691"/>
    </source>
</evidence>
<keyword evidence="5" id="KW-0479">Metal-binding</keyword>
<dbReference type="Gene3D" id="3.20.20.70">
    <property type="entry name" value="Aldolase class I"/>
    <property type="match status" value="1"/>
</dbReference>
<name>A0A2W6P897_ECOLX</name>
<evidence type="ECO:0000313" key="11">
    <source>
        <dbReference type="Proteomes" id="UP000249482"/>
    </source>
</evidence>
<dbReference type="Pfam" id="PF04055">
    <property type="entry name" value="Radical_SAM"/>
    <property type="match status" value="1"/>
</dbReference>
<comment type="cofactor">
    <cofactor evidence="1">
        <name>[4Fe-4S] cluster</name>
        <dbReference type="ChEBI" id="CHEBI:49883"/>
    </cofactor>
</comment>
<evidence type="ECO:0000256" key="1">
    <source>
        <dbReference type="ARBA" id="ARBA00001966"/>
    </source>
</evidence>
<evidence type="ECO:0000256" key="2">
    <source>
        <dbReference type="ARBA" id="ARBA00009777"/>
    </source>
</evidence>
<keyword evidence="6" id="KW-0560">Oxidoreductase</keyword>
<comment type="similarity">
    <text evidence="2">Belongs to the organic radical-activating enzymes family.</text>
</comment>
<evidence type="ECO:0000256" key="5">
    <source>
        <dbReference type="ARBA" id="ARBA00022723"/>
    </source>
</evidence>
<reference evidence="10 11" key="1">
    <citation type="submission" date="2018-06" db="EMBL/GenBank/DDBJ databases">
        <title>Draft genome sequence of mcr-1-harboring Escherichia coli isolated from wound infection of a hospitalized patient, in Bolivia.</title>
        <authorList>
            <person name="Munoz M.E."/>
            <person name="Moura Q."/>
            <person name="Ventura P.R.M."/>
            <person name="Bustos L.R."/>
            <person name="Ovando B.G."/>
            <person name="Terrazas D.I.V."/>
            <person name="Yarhui N.B."/>
            <person name="Cerdeira L."/>
            <person name="Lincopan N."/>
        </authorList>
    </citation>
    <scope>NUCLEOTIDE SEQUENCE [LARGE SCALE GENOMIC DNA]</scope>
    <source>
        <strain evidence="10 11">EcMLT</strain>
    </source>
</reference>
<organism evidence="10 11">
    <name type="scientific">Escherichia coli</name>
    <dbReference type="NCBI Taxonomy" id="562"/>
    <lineage>
        <taxon>Bacteria</taxon>
        <taxon>Pseudomonadati</taxon>
        <taxon>Pseudomonadota</taxon>
        <taxon>Gammaproteobacteria</taxon>
        <taxon>Enterobacterales</taxon>
        <taxon>Enterobacteriaceae</taxon>
        <taxon>Escherichia</taxon>
    </lineage>
</organism>
<dbReference type="GO" id="GO:0016491">
    <property type="term" value="F:oxidoreductase activity"/>
    <property type="evidence" value="ECO:0007669"/>
    <property type="project" value="UniProtKB-KW"/>
</dbReference>
<dbReference type="PROSITE" id="PS01087">
    <property type="entry name" value="RADICAL_ACTIVATING"/>
    <property type="match status" value="1"/>
</dbReference>
<protein>
    <submittedName>
        <fullName evidence="10">Glycyl-radical enzyme activating protein</fullName>
    </submittedName>
</protein>
<gene>
    <name evidence="10" type="ORF">DNQ45_21345</name>
</gene>
<dbReference type="PANTHER" id="PTHR30352:SF14">
    <property type="entry name" value="PYRUVATE FORMATE-LYASE 3-ACTIVATING ENZYME-RELATED"/>
    <property type="match status" value="1"/>
</dbReference>
<feature type="domain" description="Radical SAM core" evidence="9">
    <location>
        <begin position="20"/>
        <end position="166"/>
    </location>
</feature>
<dbReference type="EMBL" id="QKWZ01000629">
    <property type="protein sequence ID" value="PZT64651.1"/>
    <property type="molecule type" value="Genomic_DNA"/>
</dbReference>
<evidence type="ECO:0000259" key="9">
    <source>
        <dbReference type="Pfam" id="PF04055"/>
    </source>
</evidence>
<dbReference type="PANTHER" id="PTHR30352">
    <property type="entry name" value="PYRUVATE FORMATE-LYASE-ACTIVATING ENZYME"/>
    <property type="match status" value="1"/>
</dbReference>
<dbReference type="GO" id="GO:0051539">
    <property type="term" value="F:4 iron, 4 sulfur cluster binding"/>
    <property type="evidence" value="ECO:0007669"/>
    <property type="project" value="UniProtKB-KW"/>
</dbReference>
<keyword evidence="7" id="KW-0408">Iron</keyword>
<dbReference type="InterPro" id="IPR007197">
    <property type="entry name" value="rSAM"/>
</dbReference>
<dbReference type="GO" id="GO:0046872">
    <property type="term" value="F:metal ion binding"/>
    <property type="evidence" value="ECO:0007669"/>
    <property type="project" value="UniProtKB-KW"/>
</dbReference>
<evidence type="ECO:0000313" key="10">
    <source>
        <dbReference type="EMBL" id="PZT64651.1"/>
    </source>
</evidence>
<feature type="non-terminal residue" evidence="10">
    <location>
        <position position="227"/>
    </location>
</feature>
<dbReference type="InterPro" id="IPR001989">
    <property type="entry name" value="Radical_activat_CS"/>
</dbReference>